<evidence type="ECO:0000256" key="2">
    <source>
        <dbReference type="ARBA" id="ARBA00023157"/>
    </source>
</evidence>
<dbReference type="Proteomes" id="UP001157006">
    <property type="component" value="Chromosome 4"/>
</dbReference>
<dbReference type="Gene3D" id="1.20.140.40">
    <property type="entry name" value="Invertase/pectin methylesterase inhibitor family protein"/>
    <property type="match status" value="2"/>
</dbReference>
<evidence type="ECO:0000256" key="1">
    <source>
        <dbReference type="ARBA" id="ARBA00022729"/>
    </source>
</evidence>
<dbReference type="PANTHER" id="PTHR36710:SF18">
    <property type="entry name" value="PECTINESTERASE INHIBITOR 5-RELATED"/>
    <property type="match status" value="1"/>
</dbReference>
<name>A0AAV1AN47_VICFA</name>
<keyword evidence="6" id="KW-1185">Reference proteome</keyword>
<keyword evidence="2" id="KW-1015">Disulfide bond</keyword>
<comment type="similarity">
    <text evidence="3">Belongs to the PMEI family.</text>
</comment>
<sequence>MKKTSAFMSFFQTLLFSCLFLQLTISSTQMNDIVLDDLVDDMCKKTPNFDLCSSTIHSNPQAGKSDANEGLVKEIKDPELQRKYVSCAETYIPLEKTILPQAVDSINKKKYGLAIYSMGYIGKEIDSCNKKFSNGSPLNEKTGSLHQLLDIGTAVLKQL</sequence>
<dbReference type="PROSITE" id="PS51257">
    <property type="entry name" value="PROKAR_LIPOPROTEIN"/>
    <property type="match status" value="1"/>
</dbReference>
<protein>
    <recommendedName>
        <fullName evidence="7">Pectinesterase inhibitor domain-containing protein</fullName>
    </recommendedName>
</protein>
<evidence type="ECO:0000256" key="3">
    <source>
        <dbReference type="ARBA" id="ARBA00038471"/>
    </source>
</evidence>
<accession>A0AAV1AN47</accession>
<dbReference type="AlphaFoldDB" id="A0AAV1AN47"/>
<reference evidence="5 6" key="1">
    <citation type="submission" date="2023-01" db="EMBL/GenBank/DDBJ databases">
        <authorList>
            <person name="Kreplak J."/>
        </authorList>
    </citation>
    <scope>NUCLEOTIDE SEQUENCE [LARGE SCALE GENOMIC DNA]</scope>
</reference>
<dbReference type="SUPFAM" id="SSF101148">
    <property type="entry name" value="Plant invertase/pectin methylesterase inhibitor"/>
    <property type="match status" value="1"/>
</dbReference>
<feature type="signal peptide" evidence="4">
    <location>
        <begin position="1"/>
        <end position="26"/>
    </location>
</feature>
<evidence type="ECO:0000256" key="4">
    <source>
        <dbReference type="SAM" id="SignalP"/>
    </source>
</evidence>
<dbReference type="PANTHER" id="PTHR36710">
    <property type="entry name" value="PECTINESTERASE INHIBITOR-LIKE"/>
    <property type="match status" value="1"/>
</dbReference>
<keyword evidence="1 4" id="KW-0732">Signal</keyword>
<dbReference type="InterPro" id="IPR035513">
    <property type="entry name" value="Invertase/methylesterase_inhib"/>
</dbReference>
<dbReference type="InterPro" id="IPR052421">
    <property type="entry name" value="PCW_Enzyme_Inhibitor"/>
</dbReference>
<organism evidence="5 6">
    <name type="scientific">Vicia faba</name>
    <name type="common">Broad bean</name>
    <name type="synonym">Faba vulgaris</name>
    <dbReference type="NCBI Taxonomy" id="3906"/>
    <lineage>
        <taxon>Eukaryota</taxon>
        <taxon>Viridiplantae</taxon>
        <taxon>Streptophyta</taxon>
        <taxon>Embryophyta</taxon>
        <taxon>Tracheophyta</taxon>
        <taxon>Spermatophyta</taxon>
        <taxon>Magnoliopsida</taxon>
        <taxon>eudicotyledons</taxon>
        <taxon>Gunneridae</taxon>
        <taxon>Pentapetalae</taxon>
        <taxon>rosids</taxon>
        <taxon>fabids</taxon>
        <taxon>Fabales</taxon>
        <taxon>Fabaceae</taxon>
        <taxon>Papilionoideae</taxon>
        <taxon>50 kb inversion clade</taxon>
        <taxon>NPAAA clade</taxon>
        <taxon>Hologalegina</taxon>
        <taxon>IRL clade</taxon>
        <taxon>Fabeae</taxon>
        <taxon>Vicia</taxon>
    </lineage>
</organism>
<proteinExistence type="inferred from homology"/>
<dbReference type="EMBL" id="OX451739">
    <property type="protein sequence ID" value="CAI8610782.1"/>
    <property type="molecule type" value="Genomic_DNA"/>
</dbReference>
<feature type="chain" id="PRO_5043796504" description="Pectinesterase inhibitor domain-containing protein" evidence="4">
    <location>
        <begin position="27"/>
        <end position="159"/>
    </location>
</feature>
<evidence type="ECO:0000313" key="6">
    <source>
        <dbReference type="Proteomes" id="UP001157006"/>
    </source>
</evidence>
<evidence type="ECO:0008006" key="7">
    <source>
        <dbReference type="Google" id="ProtNLM"/>
    </source>
</evidence>
<evidence type="ECO:0000313" key="5">
    <source>
        <dbReference type="EMBL" id="CAI8610782.1"/>
    </source>
</evidence>
<gene>
    <name evidence="5" type="ORF">VFH_IV198440</name>
</gene>